<accession>A0A3N4A0H4</accession>
<dbReference type="InterPro" id="IPR001636">
    <property type="entry name" value="SAICAR_synth"/>
</dbReference>
<dbReference type="Gene3D" id="3.30.200.20">
    <property type="entry name" value="Phosphorylase Kinase, domain 1"/>
    <property type="match status" value="1"/>
</dbReference>
<evidence type="ECO:0000256" key="3">
    <source>
        <dbReference type="ARBA" id="ARBA00012217"/>
    </source>
</evidence>
<dbReference type="Pfam" id="PF01259">
    <property type="entry name" value="SAICAR_synt"/>
    <property type="match status" value="1"/>
</dbReference>
<name>A0A3N4A0H4_9MICC</name>
<protein>
    <recommendedName>
        <fullName evidence="4 11">Phosphoribosylaminoimidazole-succinocarboxamide synthase</fullName>
        <ecNumber evidence="3 11">6.3.2.6</ecNumber>
    </recommendedName>
    <alternativeName>
        <fullName evidence="9 11">SAICAR synthetase</fullName>
    </alternativeName>
</protein>
<dbReference type="NCBIfam" id="TIGR00081">
    <property type="entry name" value="purC"/>
    <property type="match status" value="1"/>
</dbReference>
<feature type="domain" description="SAICAR synthetase/ADE2 N-terminal" evidence="13">
    <location>
        <begin position="67"/>
        <end position="297"/>
    </location>
</feature>
<evidence type="ECO:0000256" key="12">
    <source>
        <dbReference type="SAM" id="MobiDB-lite"/>
    </source>
</evidence>
<keyword evidence="15" id="KW-1185">Reference proteome</keyword>
<comment type="similarity">
    <text evidence="2 11">Belongs to the SAICAR synthetase family.</text>
</comment>
<evidence type="ECO:0000313" key="15">
    <source>
        <dbReference type="Proteomes" id="UP000270616"/>
    </source>
</evidence>
<proteinExistence type="inferred from homology"/>
<dbReference type="GO" id="GO:0004639">
    <property type="term" value="F:phosphoribosylaminoimidazolesuccinocarboxamide synthase activity"/>
    <property type="evidence" value="ECO:0007669"/>
    <property type="project" value="UniProtKB-UniRule"/>
</dbReference>
<dbReference type="CDD" id="cd01414">
    <property type="entry name" value="SAICAR_synt_Sc"/>
    <property type="match status" value="1"/>
</dbReference>
<dbReference type="FunFam" id="3.30.470.20:FF:000015">
    <property type="entry name" value="Phosphoribosylaminoimidazole-succinocarboxamide synthase"/>
    <property type="match status" value="1"/>
</dbReference>
<dbReference type="AlphaFoldDB" id="A0A3N4A0H4"/>
<dbReference type="UniPathway" id="UPA00074">
    <property type="reaction ID" value="UER00131"/>
</dbReference>
<evidence type="ECO:0000256" key="1">
    <source>
        <dbReference type="ARBA" id="ARBA00004672"/>
    </source>
</evidence>
<evidence type="ECO:0000259" key="13">
    <source>
        <dbReference type="Pfam" id="PF01259"/>
    </source>
</evidence>
<evidence type="ECO:0000256" key="4">
    <source>
        <dbReference type="ARBA" id="ARBA00016460"/>
    </source>
</evidence>
<dbReference type="InterPro" id="IPR018236">
    <property type="entry name" value="SAICAR_synthetase_CS"/>
</dbReference>
<evidence type="ECO:0000313" key="14">
    <source>
        <dbReference type="EMBL" id="ROZ65604.1"/>
    </source>
</evidence>
<reference evidence="14 15" key="1">
    <citation type="submission" date="2018-10" db="EMBL/GenBank/DDBJ databases">
        <title>Kocuria sp. M5W7-7, whole genome shotgun sequence.</title>
        <authorList>
            <person name="Tuo L."/>
        </authorList>
    </citation>
    <scope>NUCLEOTIDE SEQUENCE [LARGE SCALE GENOMIC DNA]</scope>
    <source>
        <strain evidence="14 15">M5W7-7</strain>
    </source>
</reference>
<evidence type="ECO:0000256" key="8">
    <source>
        <dbReference type="ARBA" id="ARBA00022840"/>
    </source>
</evidence>
<dbReference type="GO" id="GO:0006189">
    <property type="term" value="P:'de novo' IMP biosynthetic process"/>
    <property type="evidence" value="ECO:0007669"/>
    <property type="project" value="UniProtKB-UniRule"/>
</dbReference>
<dbReference type="NCBIfam" id="NF010568">
    <property type="entry name" value="PRK13961.1"/>
    <property type="match status" value="1"/>
</dbReference>
<gene>
    <name evidence="11" type="primary">purC</name>
    <name evidence="14" type="ORF">EDL96_00430</name>
</gene>
<evidence type="ECO:0000256" key="2">
    <source>
        <dbReference type="ARBA" id="ARBA00010190"/>
    </source>
</evidence>
<sequence length="340" mass="37723">MSESRPSSVLPDGRPEHPKFPGHPAPPNLDGWRHVYSGKVRELYVPEDDRMVATGTSVDDNAEYRAGCVLVLATDRISAFDQVLPTEIPDKGTVLTQLSLWWFEQLAEVPNHVLSTNVPDEVRGRAMVCKNLSMFPVEGIVRGYLTGSGLKDYRHQGSVSGVELPEGLVDGSRLEPPIFTPTGKAEIGEHDEPITFEEMVEGMGRAVSDRLRELSLEIYSRAEAIARERGIILADTKLEYGLDSYRGAITLGDEVLTPDSSRFWAVETWEPGKSQPSFDKQFVRDWLHSPESGWSGHGPTPALPEDVVQKTRERYIECYQRLTGSIFAPEGPFTEVGQSA</sequence>
<feature type="region of interest" description="Disordered" evidence="12">
    <location>
        <begin position="1"/>
        <end position="28"/>
    </location>
</feature>
<evidence type="ECO:0000256" key="5">
    <source>
        <dbReference type="ARBA" id="ARBA00022598"/>
    </source>
</evidence>
<evidence type="ECO:0000256" key="6">
    <source>
        <dbReference type="ARBA" id="ARBA00022741"/>
    </source>
</evidence>
<keyword evidence="8 11" id="KW-0067">ATP-binding</keyword>
<comment type="catalytic activity">
    <reaction evidence="10 11">
        <text>5-amino-1-(5-phospho-D-ribosyl)imidazole-4-carboxylate + L-aspartate + ATP = (2S)-2-[5-amino-1-(5-phospho-beta-D-ribosyl)imidazole-4-carboxamido]succinate + ADP + phosphate + 2 H(+)</text>
        <dbReference type="Rhea" id="RHEA:22628"/>
        <dbReference type="ChEBI" id="CHEBI:15378"/>
        <dbReference type="ChEBI" id="CHEBI:29991"/>
        <dbReference type="ChEBI" id="CHEBI:30616"/>
        <dbReference type="ChEBI" id="CHEBI:43474"/>
        <dbReference type="ChEBI" id="CHEBI:58443"/>
        <dbReference type="ChEBI" id="CHEBI:77657"/>
        <dbReference type="ChEBI" id="CHEBI:456216"/>
        <dbReference type="EC" id="6.3.2.6"/>
    </reaction>
</comment>
<organism evidence="14 15">
    <name type="scientific">Kocuria soli</name>
    <dbReference type="NCBI Taxonomy" id="2485125"/>
    <lineage>
        <taxon>Bacteria</taxon>
        <taxon>Bacillati</taxon>
        <taxon>Actinomycetota</taxon>
        <taxon>Actinomycetes</taxon>
        <taxon>Micrococcales</taxon>
        <taxon>Micrococcaceae</taxon>
        <taxon>Kocuria</taxon>
    </lineage>
</organism>
<dbReference type="RefSeq" id="WP_123823493.1">
    <property type="nucleotide sequence ID" value="NZ_RKMF01000001.1"/>
</dbReference>
<dbReference type="Gene3D" id="3.30.470.20">
    <property type="entry name" value="ATP-grasp fold, B domain"/>
    <property type="match status" value="1"/>
</dbReference>
<keyword evidence="6 11" id="KW-0547">Nucleotide-binding</keyword>
<keyword evidence="7 11" id="KW-0658">Purine biosynthesis</keyword>
<evidence type="ECO:0000256" key="11">
    <source>
        <dbReference type="HAMAP-Rule" id="MF_00137"/>
    </source>
</evidence>
<dbReference type="SUPFAM" id="SSF56104">
    <property type="entry name" value="SAICAR synthase-like"/>
    <property type="match status" value="1"/>
</dbReference>
<dbReference type="EMBL" id="RKMF01000001">
    <property type="protein sequence ID" value="ROZ65604.1"/>
    <property type="molecule type" value="Genomic_DNA"/>
</dbReference>
<dbReference type="EC" id="6.3.2.6" evidence="3 11"/>
<dbReference type="PROSITE" id="PS01057">
    <property type="entry name" value="SAICAR_SYNTHETASE_1"/>
    <property type="match status" value="1"/>
</dbReference>
<dbReference type="PANTHER" id="PTHR43700">
    <property type="entry name" value="PHOSPHORIBOSYLAMINOIMIDAZOLE-SUCCINOCARBOXAMIDE SYNTHASE"/>
    <property type="match status" value="1"/>
</dbReference>
<dbReference type="PANTHER" id="PTHR43700:SF1">
    <property type="entry name" value="PHOSPHORIBOSYLAMINOIMIDAZOLE-SUCCINOCARBOXAMIDE SYNTHASE"/>
    <property type="match status" value="1"/>
</dbReference>
<evidence type="ECO:0000256" key="9">
    <source>
        <dbReference type="ARBA" id="ARBA00030409"/>
    </source>
</evidence>
<dbReference type="Proteomes" id="UP000270616">
    <property type="component" value="Unassembled WGS sequence"/>
</dbReference>
<comment type="caution">
    <text evidence="14">The sequence shown here is derived from an EMBL/GenBank/DDBJ whole genome shotgun (WGS) entry which is preliminary data.</text>
</comment>
<comment type="pathway">
    <text evidence="1 11">Purine metabolism; IMP biosynthesis via de novo pathway; 5-amino-1-(5-phospho-D-ribosyl)imidazole-4-carboxamide from 5-amino-1-(5-phospho-D-ribosyl)imidazole-4-carboxylate: step 1/2.</text>
</comment>
<evidence type="ECO:0000256" key="10">
    <source>
        <dbReference type="ARBA" id="ARBA00048475"/>
    </source>
</evidence>
<dbReference type="OrthoDB" id="9801549at2"/>
<dbReference type="GO" id="GO:0005737">
    <property type="term" value="C:cytoplasm"/>
    <property type="evidence" value="ECO:0007669"/>
    <property type="project" value="TreeGrafter"/>
</dbReference>
<keyword evidence="5 11" id="KW-0436">Ligase</keyword>
<dbReference type="GO" id="GO:0005524">
    <property type="term" value="F:ATP binding"/>
    <property type="evidence" value="ECO:0007669"/>
    <property type="project" value="UniProtKB-KW"/>
</dbReference>
<dbReference type="HAMAP" id="MF_00137">
    <property type="entry name" value="SAICAR_synth"/>
    <property type="match status" value="1"/>
</dbReference>
<dbReference type="InterPro" id="IPR028923">
    <property type="entry name" value="SAICAR_synt/ADE2_N"/>
</dbReference>
<evidence type="ECO:0000256" key="7">
    <source>
        <dbReference type="ARBA" id="ARBA00022755"/>
    </source>
</evidence>